<dbReference type="Pfam" id="PF00270">
    <property type="entry name" value="DEAD"/>
    <property type="match status" value="1"/>
</dbReference>
<keyword evidence="2" id="KW-0547">Nucleotide-binding</keyword>
<dbReference type="SUPFAM" id="SSF52540">
    <property type="entry name" value="P-loop containing nucleoside triphosphate hydrolases"/>
    <property type="match status" value="2"/>
</dbReference>
<dbReference type="AlphaFoldDB" id="A0A427YRV2"/>
<feature type="domain" description="Helicase C-terminal" evidence="8">
    <location>
        <begin position="653"/>
        <end position="812"/>
    </location>
</feature>
<dbReference type="Gene3D" id="3.40.50.300">
    <property type="entry name" value="P-loop containing nucleotide triphosphate hydrolases"/>
    <property type="match status" value="2"/>
</dbReference>
<evidence type="ECO:0000256" key="5">
    <source>
        <dbReference type="ARBA" id="ARBA00022840"/>
    </source>
</evidence>
<feature type="region of interest" description="Disordered" evidence="6">
    <location>
        <begin position="615"/>
        <end position="642"/>
    </location>
</feature>
<feature type="region of interest" description="Disordered" evidence="6">
    <location>
        <begin position="146"/>
        <end position="203"/>
    </location>
</feature>
<feature type="compositionally biased region" description="Polar residues" evidence="6">
    <location>
        <begin position="146"/>
        <end position="158"/>
    </location>
</feature>
<feature type="region of interest" description="Disordered" evidence="6">
    <location>
        <begin position="85"/>
        <end position="123"/>
    </location>
</feature>
<sequence>MANDALSAPVLMDAGARLPSSTANESDWETSPLFLALSARMAKTEAAVSALSAQVAQLSMAVKSALPQPLHHLAPPSLPPTFVAPQTVFSPFDDSPARAPSPFAPPTPATTTHQSTTPPGERDANNVAALTQQIAALSTSVAQLQRLQHSQVQSQSHNALPRQPSSPMPPPLDRGPGVLPLSGRPFHPNDLISGPLTAPGSAVPPPGGPMLGAPPTARPDLTFGQGQNRPNIHRSISSSVIGGDDKWGPPGPTPVVGKFGNTLAMPPISAQRDWPSPGGPGLLTPGGSGGVAGNGNANANANANGNGNGNVMGAQGVAAPGAGIVITKWEHLNLKMELLRSISKYGIGPPNKIQARVLPFMLKGSDIIAQAPPTQERIISYVVPALQLCLSLPPPSVPYRGPAVIIVTTTVDQATQCHKLVRNIGGPLGVRSALAAGAAGSSGLQNEIAAMHRDAIHLLVGTPAKLNEILNTRGSVSGGECRLLILDEVDQLIARNLPFSPGNGLGVTSPFGDGQQSPFNPNSKTPFPGQTSRFGPNHAGGQPAATGVERQTCIFSNTVPTDVINFSQLLNVRDPVRVLVRREGGVNSQESVSSVTPGINLKHTYVYLTITGSARSDGSAPADNGPGTIGSGRTAAAAGGQMSEEATRAKEYKLDTLVKMLDDYPLWQAIIHVGTFNMLEAVVYKLQSRSWDNLYLAPDMPPAQKKAVLQQWRLSLAGNGPRFLVIFDVSVKPPEIPWAPLVINFDLPRSVEGYAHRAAAAVPPANRQGAQVNGVIVSFVQAAGGDVEMLRSTECAYRFKSAEIPTVFHDLFQH</sequence>
<dbReference type="GO" id="GO:0005524">
    <property type="term" value="F:ATP binding"/>
    <property type="evidence" value="ECO:0007669"/>
    <property type="project" value="UniProtKB-KW"/>
</dbReference>
<dbReference type="GO" id="GO:0003676">
    <property type="term" value="F:nucleic acid binding"/>
    <property type="evidence" value="ECO:0007669"/>
    <property type="project" value="InterPro"/>
</dbReference>
<dbReference type="GO" id="GO:0003724">
    <property type="term" value="F:RNA helicase activity"/>
    <property type="evidence" value="ECO:0007669"/>
    <property type="project" value="UniProtKB-EC"/>
</dbReference>
<evidence type="ECO:0000256" key="2">
    <source>
        <dbReference type="ARBA" id="ARBA00022741"/>
    </source>
</evidence>
<evidence type="ECO:0000256" key="4">
    <source>
        <dbReference type="ARBA" id="ARBA00022806"/>
    </source>
</evidence>
<evidence type="ECO:0000256" key="3">
    <source>
        <dbReference type="ARBA" id="ARBA00022801"/>
    </source>
</evidence>
<evidence type="ECO:0000256" key="6">
    <source>
        <dbReference type="SAM" id="MobiDB-lite"/>
    </source>
</evidence>
<dbReference type="GO" id="GO:0016787">
    <property type="term" value="F:hydrolase activity"/>
    <property type="evidence" value="ECO:0007669"/>
    <property type="project" value="UniProtKB-KW"/>
</dbReference>
<evidence type="ECO:0000313" key="9">
    <source>
        <dbReference type="EMBL" id="RSH93853.1"/>
    </source>
</evidence>
<keyword evidence="4" id="KW-0347">Helicase</keyword>
<dbReference type="OrthoDB" id="4726at2759"/>
<dbReference type="InterPro" id="IPR001650">
    <property type="entry name" value="Helicase_C-like"/>
</dbReference>
<comment type="caution">
    <text evidence="9">The sequence shown here is derived from an EMBL/GenBank/DDBJ whole genome shotgun (WGS) entry which is preliminary data.</text>
</comment>
<evidence type="ECO:0000259" key="7">
    <source>
        <dbReference type="PROSITE" id="PS51192"/>
    </source>
</evidence>
<keyword evidence="10" id="KW-1185">Reference proteome</keyword>
<dbReference type="PROSITE" id="PS51194">
    <property type="entry name" value="HELICASE_CTER"/>
    <property type="match status" value="1"/>
</dbReference>
<dbReference type="InterPro" id="IPR027417">
    <property type="entry name" value="P-loop_NTPase"/>
</dbReference>
<gene>
    <name evidence="9" type="ORF">EHS25_006502</name>
</gene>
<dbReference type="PROSITE" id="PS51192">
    <property type="entry name" value="HELICASE_ATP_BIND_1"/>
    <property type="match status" value="1"/>
</dbReference>
<keyword evidence="5" id="KW-0067">ATP-binding</keyword>
<dbReference type="InterPro" id="IPR014001">
    <property type="entry name" value="Helicase_ATP-bd"/>
</dbReference>
<dbReference type="EMBL" id="RSCD01000003">
    <property type="protein sequence ID" value="RSH93853.1"/>
    <property type="molecule type" value="Genomic_DNA"/>
</dbReference>
<dbReference type="Proteomes" id="UP000279259">
    <property type="component" value="Unassembled WGS sequence"/>
</dbReference>
<feature type="compositionally biased region" description="Low complexity" evidence="6">
    <location>
        <begin position="109"/>
        <end position="119"/>
    </location>
</feature>
<reference evidence="9 10" key="1">
    <citation type="submission" date="2018-11" db="EMBL/GenBank/DDBJ databases">
        <title>Genome sequence of Saitozyma podzolica DSM 27192.</title>
        <authorList>
            <person name="Aliyu H."/>
            <person name="Gorte O."/>
            <person name="Ochsenreither K."/>
        </authorList>
    </citation>
    <scope>NUCLEOTIDE SEQUENCE [LARGE SCALE GENOMIC DNA]</scope>
    <source>
        <strain evidence="9 10">DSM 27192</strain>
    </source>
</reference>
<evidence type="ECO:0000259" key="8">
    <source>
        <dbReference type="PROSITE" id="PS51194"/>
    </source>
</evidence>
<keyword evidence="3" id="KW-0378">Hydrolase</keyword>
<dbReference type="InterPro" id="IPR011545">
    <property type="entry name" value="DEAD/DEAH_box_helicase_dom"/>
</dbReference>
<feature type="domain" description="Helicase ATP-binding" evidence="7">
    <location>
        <begin position="358"/>
        <end position="529"/>
    </location>
</feature>
<dbReference type="PANTHER" id="PTHR47958">
    <property type="entry name" value="ATP-DEPENDENT RNA HELICASE DBP3"/>
    <property type="match status" value="1"/>
</dbReference>
<name>A0A427YRV2_9TREE</name>
<organism evidence="9 10">
    <name type="scientific">Saitozyma podzolica</name>
    <dbReference type="NCBI Taxonomy" id="1890683"/>
    <lineage>
        <taxon>Eukaryota</taxon>
        <taxon>Fungi</taxon>
        <taxon>Dikarya</taxon>
        <taxon>Basidiomycota</taxon>
        <taxon>Agaricomycotina</taxon>
        <taxon>Tremellomycetes</taxon>
        <taxon>Tremellales</taxon>
        <taxon>Trimorphomycetaceae</taxon>
        <taxon>Saitozyma</taxon>
    </lineage>
</organism>
<dbReference type="EC" id="3.6.4.13" evidence="1"/>
<accession>A0A427YRV2</accession>
<dbReference type="STRING" id="1890683.A0A427YRV2"/>
<feature type="compositionally biased region" description="Pro residues" evidence="6">
    <location>
        <begin position="164"/>
        <end position="173"/>
    </location>
</feature>
<proteinExistence type="predicted"/>
<evidence type="ECO:0000313" key="10">
    <source>
        <dbReference type="Proteomes" id="UP000279259"/>
    </source>
</evidence>
<dbReference type="Pfam" id="PF00271">
    <property type="entry name" value="Helicase_C"/>
    <property type="match status" value="1"/>
</dbReference>
<evidence type="ECO:0000256" key="1">
    <source>
        <dbReference type="ARBA" id="ARBA00012552"/>
    </source>
</evidence>
<protein>
    <recommendedName>
        <fullName evidence="1">RNA helicase</fullName>
        <ecNumber evidence="1">3.6.4.13</ecNumber>
    </recommendedName>
</protein>
<dbReference type="SMART" id="SM00487">
    <property type="entry name" value="DEXDc"/>
    <property type="match status" value="1"/>
</dbReference>